<evidence type="ECO:0000256" key="1">
    <source>
        <dbReference type="ARBA" id="ARBA00004651"/>
    </source>
</evidence>
<evidence type="ECO:0000256" key="2">
    <source>
        <dbReference type="ARBA" id="ARBA00022475"/>
    </source>
</evidence>
<dbReference type="AlphaFoldDB" id="C3ZEB7"/>
<dbReference type="InParanoid" id="C3ZEB7"/>
<gene>
    <name evidence="15" type="ORF">BRAFLDRAFT_156235</name>
</gene>
<dbReference type="Pfam" id="PF00001">
    <property type="entry name" value="7tm_1"/>
    <property type="match status" value="1"/>
</dbReference>
<feature type="transmembrane region" description="Helical" evidence="13">
    <location>
        <begin position="12"/>
        <end position="36"/>
    </location>
</feature>
<keyword evidence="4 12" id="KW-0812">Transmembrane</keyword>
<feature type="non-terminal residue" evidence="15">
    <location>
        <position position="1"/>
    </location>
</feature>
<dbReference type="PANTHER" id="PTHR24248">
    <property type="entry name" value="ADRENERGIC RECEPTOR-RELATED G-PROTEIN COUPLED RECEPTOR"/>
    <property type="match status" value="1"/>
</dbReference>
<feature type="transmembrane region" description="Helical" evidence="13">
    <location>
        <begin position="246"/>
        <end position="265"/>
    </location>
</feature>
<proteinExistence type="inferred from homology"/>
<keyword evidence="5 13" id="KW-1133">Transmembrane helix</keyword>
<feature type="transmembrane region" description="Helical" evidence="13">
    <location>
        <begin position="76"/>
        <end position="99"/>
    </location>
</feature>
<dbReference type="Gene3D" id="1.20.1070.10">
    <property type="entry name" value="Rhodopsin 7-helix transmembrane proteins"/>
    <property type="match status" value="1"/>
</dbReference>
<evidence type="ECO:0000256" key="12">
    <source>
        <dbReference type="RuleBase" id="RU000688"/>
    </source>
</evidence>
<feature type="non-terminal residue" evidence="15">
    <location>
        <position position="280"/>
    </location>
</feature>
<feature type="transmembrane region" description="Helical" evidence="13">
    <location>
        <begin position="129"/>
        <end position="149"/>
    </location>
</feature>
<comment type="subcellular location">
    <subcellularLocation>
        <location evidence="1">Cell membrane</location>
        <topology evidence="1">Multi-pass membrane protein</topology>
    </subcellularLocation>
</comment>
<evidence type="ECO:0000256" key="4">
    <source>
        <dbReference type="ARBA" id="ARBA00022692"/>
    </source>
</evidence>
<comment type="similarity">
    <text evidence="12">Belongs to the G-protein coupled receptor 1 family.</text>
</comment>
<keyword evidence="10" id="KW-0325">Glycoprotein</keyword>
<dbReference type="PROSITE" id="PS50262">
    <property type="entry name" value="G_PROTEIN_RECEP_F1_2"/>
    <property type="match status" value="1"/>
</dbReference>
<dbReference type="FunFam" id="1.20.1070.10:FF:000523">
    <property type="entry name" value="5-hydroxytryptamine receptor 2B"/>
    <property type="match status" value="1"/>
</dbReference>
<evidence type="ECO:0000256" key="7">
    <source>
        <dbReference type="ARBA" id="ARBA00023136"/>
    </source>
</evidence>
<evidence type="ECO:0000259" key="14">
    <source>
        <dbReference type="PROSITE" id="PS50262"/>
    </source>
</evidence>
<dbReference type="EMBL" id="GG666612">
    <property type="protein sequence ID" value="EEN49073.1"/>
    <property type="molecule type" value="Genomic_DNA"/>
</dbReference>
<reference evidence="15" key="1">
    <citation type="journal article" date="2008" name="Nature">
        <title>The amphioxus genome and the evolution of the chordate karyotype.</title>
        <authorList>
            <consortium name="US DOE Joint Genome Institute (JGI-PGF)"/>
            <person name="Putnam N.H."/>
            <person name="Butts T."/>
            <person name="Ferrier D.E.K."/>
            <person name="Furlong R.F."/>
            <person name="Hellsten U."/>
            <person name="Kawashima T."/>
            <person name="Robinson-Rechavi M."/>
            <person name="Shoguchi E."/>
            <person name="Terry A."/>
            <person name="Yu J.-K."/>
            <person name="Benito-Gutierrez E.L."/>
            <person name="Dubchak I."/>
            <person name="Garcia-Fernandez J."/>
            <person name="Gibson-Brown J.J."/>
            <person name="Grigoriev I.V."/>
            <person name="Horton A.C."/>
            <person name="de Jong P.J."/>
            <person name="Jurka J."/>
            <person name="Kapitonov V.V."/>
            <person name="Kohara Y."/>
            <person name="Kuroki Y."/>
            <person name="Lindquist E."/>
            <person name="Lucas S."/>
            <person name="Osoegawa K."/>
            <person name="Pennacchio L.A."/>
            <person name="Salamov A.A."/>
            <person name="Satou Y."/>
            <person name="Sauka-Spengler T."/>
            <person name="Schmutz J."/>
            <person name="Shin-I T."/>
            <person name="Toyoda A."/>
            <person name="Bronner-Fraser M."/>
            <person name="Fujiyama A."/>
            <person name="Holland L.Z."/>
            <person name="Holland P.W.H."/>
            <person name="Satoh N."/>
            <person name="Rokhsar D.S."/>
        </authorList>
    </citation>
    <scope>NUCLEOTIDE SEQUENCE [LARGE SCALE GENOMIC DNA]</scope>
    <source>
        <strain evidence="15">S238N-H82</strain>
        <tissue evidence="15">Testes</tissue>
    </source>
</reference>
<keyword evidence="3" id="KW-0085">Behavior</keyword>
<feature type="transmembrane region" description="Helical" evidence="13">
    <location>
        <begin position="177"/>
        <end position="199"/>
    </location>
</feature>
<dbReference type="InterPro" id="IPR000276">
    <property type="entry name" value="GPCR_Rhodpsn"/>
</dbReference>
<dbReference type="SUPFAM" id="SSF81321">
    <property type="entry name" value="Family A G protein-coupled receptor-like"/>
    <property type="match status" value="1"/>
</dbReference>
<evidence type="ECO:0000256" key="8">
    <source>
        <dbReference type="ARBA" id="ARBA00023157"/>
    </source>
</evidence>
<dbReference type="eggNOG" id="KOG3656">
    <property type="taxonomic scope" value="Eukaryota"/>
</dbReference>
<dbReference type="PANTHER" id="PTHR24248:SF174">
    <property type="entry name" value="TYRAMINE_OCTOPAMINE RECEPTOR"/>
    <property type="match status" value="1"/>
</dbReference>
<evidence type="ECO:0000256" key="9">
    <source>
        <dbReference type="ARBA" id="ARBA00023170"/>
    </source>
</evidence>
<keyword evidence="6 12" id="KW-0297">G-protein coupled receptor</keyword>
<dbReference type="CDD" id="cd15059">
    <property type="entry name" value="7tmA_alpha2_AR"/>
    <property type="match status" value="1"/>
</dbReference>
<evidence type="ECO:0000256" key="6">
    <source>
        <dbReference type="ARBA" id="ARBA00023040"/>
    </source>
</evidence>
<name>C3ZEB7_BRAFL</name>
<dbReference type="PROSITE" id="PS00237">
    <property type="entry name" value="G_PROTEIN_RECEP_F1_1"/>
    <property type="match status" value="1"/>
</dbReference>
<feature type="transmembrane region" description="Helical" evidence="13">
    <location>
        <begin position="206"/>
        <end position="226"/>
    </location>
</feature>
<feature type="transmembrane region" description="Helical" evidence="13">
    <location>
        <begin position="48"/>
        <end position="70"/>
    </location>
</feature>
<evidence type="ECO:0000256" key="10">
    <source>
        <dbReference type="ARBA" id="ARBA00023180"/>
    </source>
</evidence>
<keyword evidence="2" id="KW-1003">Cell membrane</keyword>
<sequence length="280" mass="31509">PETGRYTVATTAVLSALVSVTVLLSITGNIFICVAVTSERKLRSVHNWYLVSLAVSDLLVGLLIMPPALVTELLGYWFFGEGLCAVFLAVDIFACTASINNLCAISLDRYWSVAHPADCRRQGLSRKRVKLAIVAVWVISAAICIPSLVGWTNDINIYDCYLTDDQQLPQCEYTNNIGYVVFSTVGSFYLPLVIMTVAYVRVDRRLIVVVGIIMSVFVLCWLPFFLTYVVQTACSSCYVPETLFTFFVWLGYCNSSLNPILYTVFNRDFRKVFYQKILRR</sequence>
<dbReference type="GO" id="GO:0005886">
    <property type="term" value="C:plasma membrane"/>
    <property type="evidence" value="ECO:0007669"/>
    <property type="project" value="UniProtKB-SubCell"/>
</dbReference>
<dbReference type="InterPro" id="IPR017452">
    <property type="entry name" value="GPCR_Rhodpsn_7TM"/>
</dbReference>
<evidence type="ECO:0000256" key="11">
    <source>
        <dbReference type="ARBA" id="ARBA00023224"/>
    </source>
</evidence>
<accession>C3ZEB7</accession>
<keyword evidence="9 12" id="KW-0675">Receptor</keyword>
<keyword evidence="7 13" id="KW-0472">Membrane</keyword>
<dbReference type="GO" id="GO:0051378">
    <property type="term" value="F:serotonin binding"/>
    <property type="evidence" value="ECO:0007669"/>
    <property type="project" value="UniProtKB-ARBA"/>
</dbReference>
<keyword evidence="8" id="KW-1015">Disulfide bond</keyword>
<organism>
    <name type="scientific">Branchiostoma floridae</name>
    <name type="common">Florida lancelet</name>
    <name type="synonym">Amphioxus</name>
    <dbReference type="NCBI Taxonomy" id="7739"/>
    <lineage>
        <taxon>Eukaryota</taxon>
        <taxon>Metazoa</taxon>
        <taxon>Chordata</taxon>
        <taxon>Cephalochordata</taxon>
        <taxon>Leptocardii</taxon>
        <taxon>Amphioxiformes</taxon>
        <taxon>Branchiostomatidae</taxon>
        <taxon>Branchiostoma</taxon>
    </lineage>
</organism>
<keyword evidence="11 12" id="KW-0807">Transducer</keyword>
<evidence type="ECO:0000256" key="5">
    <source>
        <dbReference type="ARBA" id="ARBA00022989"/>
    </source>
</evidence>
<evidence type="ECO:0000313" key="15">
    <source>
        <dbReference type="EMBL" id="EEN49073.1"/>
    </source>
</evidence>
<dbReference type="GO" id="GO:0004930">
    <property type="term" value="F:G protein-coupled receptor activity"/>
    <property type="evidence" value="ECO:0007669"/>
    <property type="project" value="UniProtKB-KW"/>
</dbReference>
<evidence type="ECO:0000256" key="3">
    <source>
        <dbReference type="ARBA" id="ARBA00022610"/>
    </source>
</evidence>
<feature type="domain" description="G-protein coupled receptors family 1 profile" evidence="14">
    <location>
        <begin position="28"/>
        <end position="262"/>
    </location>
</feature>
<evidence type="ECO:0000256" key="13">
    <source>
        <dbReference type="SAM" id="Phobius"/>
    </source>
</evidence>
<protein>
    <recommendedName>
        <fullName evidence="14">G-protein coupled receptors family 1 profile domain-containing protein</fullName>
    </recommendedName>
</protein>
<dbReference type="PRINTS" id="PR00237">
    <property type="entry name" value="GPCRRHODOPSN"/>
</dbReference>